<feature type="domain" description="Retrotransposon Copia-like N-terminal" evidence="1">
    <location>
        <begin position="18"/>
        <end position="60"/>
    </location>
</feature>
<sequence length="150" mass="17697">MENRREIDLLIEEQLHVHGSESPGTQIVSVLLTSKNYLIWRCAMISALESKMKVGFVDGNFLMAADDSPIILKWRKANSMVCSWKSFMTPDLMNQFMFIHDATKLWRSLEQRFGKTNLPHLFELTREIALLRQRNWTVSDYFEKIEQIWN</sequence>
<accession>A0AAV1DBQ2</accession>
<dbReference type="PANTHER" id="PTHR37610:SF40">
    <property type="entry name" value="OS01G0909600 PROTEIN"/>
    <property type="match status" value="1"/>
</dbReference>
<name>A0AAV1DBQ2_OLDCO</name>
<dbReference type="AlphaFoldDB" id="A0AAV1DBQ2"/>
<evidence type="ECO:0000259" key="1">
    <source>
        <dbReference type="Pfam" id="PF14244"/>
    </source>
</evidence>
<keyword evidence="3" id="KW-1185">Reference proteome</keyword>
<dbReference type="InterPro" id="IPR029472">
    <property type="entry name" value="Copia-like_N"/>
</dbReference>
<evidence type="ECO:0000313" key="2">
    <source>
        <dbReference type="EMBL" id="CAI9104460.1"/>
    </source>
</evidence>
<dbReference type="Pfam" id="PF14244">
    <property type="entry name" value="Retrotran_gag_3"/>
    <property type="match status" value="1"/>
</dbReference>
<proteinExistence type="predicted"/>
<dbReference type="EMBL" id="OX459121">
    <property type="protein sequence ID" value="CAI9104460.1"/>
    <property type="molecule type" value="Genomic_DNA"/>
</dbReference>
<dbReference type="Proteomes" id="UP001161247">
    <property type="component" value="Chromosome 4"/>
</dbReference>
<evidence type="ECO:0000313" key="3">
    <source>
        <dbReference type="Proteomes" id="UP001161247"/>
    </source>
</evidence>
<organism evidence="2 3">
    <name type="scientific">Oldenlandia corymbosa var. corymbosa</name>
    <dbReference type="NCBI Taxonomy" id="529605"/>
    <lineage>
        <taxon>Eukaryota</taxon>
        <taxon>Viridiplantae</taxon>
        <taxon>Streptophyta</taxon>
        <taxon>Embryophyta</taxon>
        <taxon>Tracheophyta</taxon>
        <taxon>Spermatophyta</taxon>
        <taxon>Magnoliopsida</taxon>
        <taxon>eudicotyledons</taxon>
        <taxon>Gunneridae</taxon>
        <taxon>Pentapetalae</taxon>
        <taxon>asterids</taxon>
        <taxon>lamiids</taxon>
        <taxon>Gentianales</taxon>
        <taxon>Rubiaceae</taxon>
        <taxon>Rubioideae</taxon>
        <taxon>Spermacoceae</taxon>
        <taxon>Hedyotis-Oldenlandia complex</taxon>
        <taxon>Oldenlandia</taxon>
    </lineage>
</organism>
<gene>
    <name evidence="2" type="ORF">OLC1_LOCUS13385</name>
</gene>
<reference evidence="2" key="1">
    <citation type="submission" date="2023-03" db="EMBL/GenBank/DDBJ databases">
        <authorList>
            <person name="Julca I."/>
        </authorList>
    </citation>
    <scope>NUCLEOTIDE SEQUENCE</scope>
</reference>
<dbReference type="PANTHER" id="PTHR37610">
    <property type="entry name" value="CCHC-TYPE DOMAIN-CONTAINING PROTEIN"/>
    <property type="match status" value="1"/>
</dbReference>
<protein>
    <submittedName>
        <fullName evidence="2">OLC1v1003130C1</fullName>
    </submittedName>
</protein>